<evidence type="ECO:0000256" key="5">
    <source>
        <dbReference type="SAM" id="SignalP"/>
    </source>
</evidence>
<dbReference type="GO" id="GO:0016787">
    <property type="term" value="F:hydrolase activity"/>
    <property type="evidence" value="ECO:0007669"/>
    <property type="project" value="UniProtKB-KW"/>
</dbReference>
<dbReference type="PROSITE" id="PS50830">
    <property type="entry name" value="TNASE_3"/>
    <property type="match status" value="1"/>
</dbReference>
<organism evidence="7 8">
    <name type="scientific">Bilophila wadsworthia (strain 3_1_6)</name>
    <dbReference type="NCBI Taxonomy" id="563192"/>
    <lineage>
        <taxon>Bacteria</taxon>
        <taxon>Pseudomonadati</taxon>
        <taxon>Thermodesulfobacteriota</taxon>
        <taxon>Desulfovibrionia</taxon>
        <taxon>Desulfovibrionales</taxon>
        <taxon>Desulfovibrionaceae</taxon>
        <taxon>Bilophila</taxon>
    </lineage>
</organism>
<dbReference type="EMBL" id="ADCP02000003">
    <property type="protein sequence ID" value="EFV44528.2"/>
    <property type="molecule type" value="Genomic_DNA"/>
</dbReference>
<evidence type="ECO:0000256" key="1">
    <source>
        <dbReference type="ARBA" id="ARBA00022722"/>
    </source>
</evidence>
<feature type="signal peptide" evidence="5">
    <location>
        <begin position="1"/>
        <end position="19"/>
    </location>
</feature>
<keyword evidence="5" id="KW-0732">Signal</keyword>
<sequence>MLRILLLIVALAFPLPAYAWPGTVLDVHDGDTMTVAPMGDVRTPLKIRLYGIDAPELEQKGGPQSRDHLLSLVRPGQDVEVIKMSTDKYGRTVALVATDRVLNADMLEAGQAWAYPAFCNAPFCKGWKKLEQDAKEARRGLWSRKNPTPPWKWRQKRK</sequence>
<dbReference type="GeneID" id="78087296"/>
<dbReference type="SMART" id="SM00318">
    <property type="entry name" value="SNc"/>
    <property type="match status" value="1"/>
</dbReference>
<reference evidence="7 8" key="2">
    <citation type="submission" date="2013-04" db="EMBL/GenBank/DDBJ databases">
        <title>The Genome Sequence of Bilophila wadsworthia 3_1_6.</title>
        <authorList>
            <consortium name="The Broad Institute Genomics Platform"/>
            <person name="Earl A."/>
            <person name="Ward D."/>
            <person name="Feldgarden M."/>
            <person name="Gevers D."/>
            <person name="Sibley C."/>
            <person name="Strauss J."/>
            <person name="Allen-Vercoe E."/>
            <person name="Walker B."/>
            <person name="Young S."/>
            <person name="Zeng Q."/>
            <person name="Gargeya S."/>
            <person name="Fitzgerald M."/>
            <person name="Haas B."/>
            <person name="Abouelleil A."/>
            <person name="Allen A.W."/>
            <person name="Alvarado L."/>
            <person name="Arachchi H.M."/>
            <person name="Berlin A.M."/>
            <person name="Chapman S.B."/>
            <person name="Gainer-Dewar J."/>
            <person name="Goldberg J."/>
            <person name="Griggs A."/>
            <person name="Gujja S."/>
            <person name="Hansen M."/>
            <person name="Howarth C."/>
            <person name="Imamovic A."/>
            <person name="Ireland A."/>
            <person name="Larimer J."/>
            <person name="McCowan C."/>
            <person name="Murphy C."/>
            <person name="Pearson M."/>
            <person name="Poon T.W."/>
            <person name="Priest M."/>
            <person name="Roberts A."/>
            <person name="Saif S."/>
            <person name="Shea T."/>
            <person name="Sisk P."/>
            <person name="Sykes S."/>
            <person name="Wortman J."/>
            <person name="Nusbaum C."/>
            <person name="Birren B."/>
        </authorList>
    </citation>
    <scope>NUCLEOTIDE SEQUENCE [LARGE SCALE GENOMIC DNA]</scope>
    <source>
        <strain evidence="7 8">3_1_6</strain>
    </source>
</reference>
<comment type="caution">
    <text evidence="7">The sequence shown here is derived from an EMBL/GenBank/DDBJ whole genome shotgun (WGS) entry which is preliminary data.</text>
</comment>
<dbReference type="SUPFAM" id="SSF50199">
    <property type="entry name" value="Staphylococcal nuclease"/>
    <property type="match status" value="1"/>
</dbReference>
<dbReference type="OrthoDB" id="9805504at2"/>
<keyword evidence="1" id="KW-0540">Nuclease</keyword>
<dbReference type="STRING" id="563192.HMPREF0179_01594"/>
<feature type="region of interest" description="Disordered" evidence="4">
    <location>
        <begin position="136"/>
        <end position="158"/>
    </location>
</feature>
<evidence type="ECO:0000256" key="4">
    <source>
        <dbReference type="SAM" id="MobiDB-lite"/>
    </source>
</evidence>
<name>E5Y5Y1_BILW3</name>
<evidence type="ECO:0000313" key="7">
    <source>
        <dbReference type="EMBL" id="EFV44528.2"/>
    </source>
</evidence>
<dbReference type="AlphaFoldDB" id="E5Y5Y1"/>
<accession>E5Y5Y1</accession>
<keyword evidence="8" id="KW-1185">Reference proteome</keyword>
<evidence type="ECO:0000256" key="3">
    <source>
        <dbReference type="ARBA" id="ARBA00022801"/>
    </source>
</evidence>
<dbReference type="HOGENOM" id="CLU_046484_7_0_7"/>
<dbReference type="Proteomes" id="UP000006034">
    <property type="component" value="Unassembled WGS sequence"/>
</dbReference>
<dbReference type="eggNOG" id="COG1525">
    <property type="taxonomic scope" value="Bacteria"/>
</dbReference>
<dbReference type="InterPro" id="IPR035437">
    <property type="entry name" value="SNase_OB-fold_sf"/>
</dbReference>
<dbReference type="PANTHER" id="PTHR12302">
    <property type="entry name" value="EBNA2 BINDING PROTEIN P100"/>
    <property type="match status" value="1"/>
</dbReference>
<dbReference type="Gene3D" id="2.40.50.90">
    <property type="match status" value="1"/>
</dbReference>
<protein>
    <recommendedName>
        <fullName evidence="6">TNase-like domain-containing protein</fullName>
    </recommendedName>
</protein>
<reference evidence="7 8" key="1">
    <citation type="submission" date="2010-10" db="EMBL/GenBank/DDBJ databases">
        <authorList>
            <consortium name="The Broad Institute Genome Sequencing Platform"/>
            <person name="Ward D."/>
            <person name="Earl A."/>
            <person name="Feldgarden M."/>
            <person name="Young S.K."/>
            <person name="Gargeya S."/>
            <person name="Zeng Q."/>
            <person name="Alvarado L."/>
            <person name="Berlin A."/>
            <person name="Bochicchio J."/>
            <person name="Chapman S.B."/>
            <person name="Chen Z."/>
            <person name="Freedman E."/>
            <person name="Gellesch M."/>
            <person name="Goldberg J."/>
            <person name="Griggs A."/>
            <person name="Gujja S."/>
            <person name="Heilman E."/>
            <person name="Heiman D."/>
            <person name="Howarth C."/>
            <person name="Mehta T."/>
            <person name="Neiman D."/>
            <person name="Pearson M."/>
            <person name="Roberts A."/>
            <person name="Saif S."/>
            <person name="Shea T."/>
            <person name="Shenoy N."/>
            <person name="Sisk P."/>
            <person name="Stolte C."/>
            <person name="Sykes S."/>
            <person name="White J."/>
            <person name="Yandava C."/>
            <person name="Allen-Vercoe E."/>
            <person name="Sibley C."/>
            <person name="Ambrose C.E."/>
            <person name="Strauss J."/>
            <person name="Daigneault M."/>
            <person name="Haas B."/>
            <person name="Nusbaum C."/>
            <person name="Birren B."/>
        </authorList>
    </citation>
    <scope>NUCLEOTIDE SEQUENCE [LARGE SCALE GENOMIC DNA]</scope>
    <source>
        <strain evidence="7 8">3_1_6</strain>
    </source>
</reference>
<feature type="chain" id="PRO_5003200976" description="TNase-like domain-containing protein" evidence="5">
    <location>
        <begin position="20"/>
        <end position="158"/>
    </location>
</feature>
<evidence type="ECO:0000259" key="6">
    <source>
        <dbReference type="PROSITE" id="PS50830"/>
    </source>
</evidence>
<dbReference type="GO" id="GO:0004519">
    <property type="term" value="F:endonuclease activity"/>
    <property type="evidence" value="ECO:0007669"/>
    <property type="project" value="UniProtKB-KW"/>
</dbReference>
<dbReference type="InterPro" id="IPR016071">
    <property type="entry name" value="Staphylococal_nuclease_OB-fold"/>
</dbReference>
<dbReference type="RefSeq" id="WP_016360999.1">
    <property type="nucleotide sequence ID" value="NZ_KE150240.1"/>
</dbReference>
<keyword evidence="3" id="KW-0378">Hydrolase</keyword>
<feature type="domain" description="TNase-like" evidence="6">
    <location>
        <begin position="18"/>
        <end position="144"/>
    </location>
</feature>
<keyword evidence="2" id="KW-0255">Endonuclease</keyword>
<proteinExistence type="predicted"/>
<dbReference type="Pfam" id="PF00565">
    <property type="entry name" value="SNase"/>
    <property type="match status" value="1"/>
</dbReference>
<evidence type="ECO:0000313" key="8">
    <source>
        <dbReference type="Proteomes" id="UP000006034"/>
    </source>
</evidence>
<dbReference type="PANTHER" id="PTHR12302:SF3">
    <property type="entry name" value="SERINE_THREONINE-PROTEIN KINASE 31"/>
    <property type="match status" value="1"/>
</dbReference>
<evidence type="ECO:0000256" key="2">
    <source>
        <dbReference type="ARBA" id="ARBA00022759"/>
    </source>
</evidence>
<gene>
    <name evidence="7" type="ORF">HMPREF0179_01594</name>
</gene>